<evidence type="ECO:0000259" key="1">
    <source>
        <dbReference type="Pfam" id="PF10099"/>
    </source>
</evidence>
<evidence type="ECO:0000313" key="3">
    <source>
        <dbReference type="Proteomes" id="UP000244223"/>
    </source>
</evidence>
<reference evidence="2 3" key="1">
    <citation type="submission" date="2018-04" db="EMBL/GenBank/DDBJ databases">
        <title>Genomic Encyclopedia of Archaeal and Bacterial Type Strains, Phase II (KMG-II): from individual species to whole genera.</title>
        <authorList>
            <person name="Goeker M."/>
        </authorList>
    </citation>
    <scope>NUCLEOTIDE SEQUENCE [LARGE SCALE GENOMIC DNA]</scope>
    <source>
        <strain evidence="2 3">DSM 5822</strain>
    </source>
</reference>
<protein>
    <submittedName>
        <fullName evidence="2">Anti-sigma-K factor RskA</fullName>
    </submittedName>
</protein>
<feature type="domain" description="Anti-sigma K factor RskA C-terminal" evidence="1">
    <location>
        <begin position="125"/>
        <end position="224"/>
    </location>
</feature>
<dbReference type="GO" id="GO:0016989">
    <property type="term" value="F:sigma factor antagonist activity"/>
    <property type="evidence" value="ECO:0007669"/>
    <property type="project" value="TreeGrafter"/>
</dbReference>
<dbReference type="PANTHER" id="PTHR37461">
    <property type="entry name" value="ANTI-SIGMA-K FACTOR RSKA"/>
    <property type="match status" value="1"/>
</dbReference>
<dbReference type="RefSeq" id="WP_107864901.1">
    <property type="nucleotide sequence ID" value="NZ_QAON01000003.1"/>
</dbReference>
<comment type="caution">
    <text evidence="2">The sequence shown here is derived from an EMBL/GenBank/DDBJ whole genome shotgun (WGS) entry which is preliminary data.</text>
</comment>
<dbReference type="AlphaFoldDB" id="A0A2T5J1Z1"/>
<gene>
    <name evidence="2" type="ORF">C8N29_103215</name>
</gene>
<name>A0A2T5J1Z1_9GAMM</name>
<dbReference type="PANTHER" id="PTHR37461:SF1">
    <property type="entry name" value="ANTI-SIGMA-K FACTOR RSKA"/>
    <property type="match status" value="1"/>
</dbReference>
<sequence>MNYQQPELQQRLAAEYVLGTLHGQARVRFEALMVEQPALRRLVMAWEQRLAPLSSQIKAQPVPATVWPKVRQRLGFEPMPAPKTGLTFWHKWLWSGSVFASVFAGMLIWKNLIYQAPVIPSFKDVAVLSSDKAEPVWIVRITDDGQQLKLSSLDLPNVPTDRDLELWAIADSAPESLGVMRVVNGQVELIFSAKQKQRFDQGKVLAISLEPKGGSPTGSPTGAVLFTGKLKI</sequence>
<proteinExistence type="predicted"/>
<dbReference type="Proteomes" id="UP000244223">
    <property type="component" value="Unassembled WGS sequence"/>
</dbReference>
<organism evidence="2 3">
    <name type="scientific">Agitococcus lubricus</name>
    <dbReference type="NCBI Taxonomy" id="1077255"/>
    <lineage>
        <taxon>Bacteria</taxon>
        <taxon>Pseudomonadati</taxon>
        <taxon>Pseudomonadota</taxon>
        <taxon>Gammaproteobacteria</taxon>
        <taxon>Moraxellales</taxon>
        <taxon>Moraxellaceae</taxon>
        <taxon>Agitococcus</taxon>
    </lineage>
</organism>
<dbReference type="InterPro" id="IPR018764">
    <property type="entry name" value="RskA_C"/>
</dbReference>
<accession>A0A2T5J1Z1</accession>
<dbReference type="GO" id="GO:0006417">
    <property type="term" value="P:regulation of translation"/>
    <property type="evidence" value="ECO:0007669"/>
    <property type="project" value="TreeGrafter"/>
</dbReference>
<evidence type="ECO:0000313" key="2">
    <source>
        <dbReference type="EMBL" id="PTQ90462.1"/>
    </source>
</evidence>
<dbReference type="Pfam" id="PF10099">
    <property type="entry name" value="RskA_C"/>
    <property type="match status" value="1"/>
</dbReference>
<dbReference type="InterPro" id="IPR051474">
    <property type="entry name" value="Anti-sigma-K/W_factor"/>
</dbReference>
<dbReference type="EMBL" id="QAON01000003">
    <property type="protein sequence ID" value="PTQ90462.1"/>
    <property type="molecule type" value="Genomic_DNA"/>
</dbReference>
<keyword evidence="3" id="KW-1185">Reference proteome</keyword>
<dbReference type="OrthoDB" id="5298046at2"/>
<dbReference type="GO" id="GO:0005886">
    <property type="term" value="C:plasma membrane"/>
    <property type="evidence" value="ECO:0007669"/>
    <property type="project" value="InterPro"/>
</dbReference>